<dbReference type="Gene3D" id="3.40.50.720">
    <property type="entry name" value="NAD(P)-binding Rossmann-like Domain"/>
    <property type="match status" value="1"/>
</dbReference>
<dbReference type="Proteomes" id="UP000823941">
    <property type="component" value="Chromosome 3"/>
</dbReference>
<proteinExistence type="predicted"/>
<keyword evidence="4" id="KW-0560">Oxidoreductase</keyword>
<dbReference type="EC" id="1.1.1.37" evidence="1"/>
<accession>A0ABQ7R4B0</accession>
<dbReference type="PANTHER" id="PTHR11540">
    <property type="entry name" value="MALATE AND LACTATE DEHYDROGENASE"/>
    <property type="match status" value="1"/>
</dbReference>
<keyword evidence="3" id="KW-0816">Tricarboxylic acid cycle</keyword>
<keyword evidence="8" id="KW-1185">Reference proteome</keyword>
<dbReference type="InterPro" id="IPR036291">
    <property type="entry name" value="NAD(P)-bd_dom_sf"/>
</dbReference>
<evidence type="ECO:0000256" key="1">
    <source>
        <dbReference type="ARBA" id="ARBA00012995"/>
    </source>
</evidence>
<dbReference type="Pfam" id="PF00056">
    <property type="entry name" value="Ldh_1_N"/>
    <property type="match status" value="1"/>
</dbReference>
<keyword evidence="5" id="KW-0520">NAD</keyword>
<dbReference type="Gene3D" id="3.90.110.10">
    <property type="entry name" value="Lactate dehydrogenase/glycoside hydrolase, family 4, C-terminal"/>
    <property type="match status" value="1"/>
</dbReference>
<organism evidence="7 8">
    <name type="scientific">Plutella xylostella</name>
    <name type="common">Diamondback moth</name>
    <name type="synonym">Plutella maculipennis</name>
    <dbReference type="NCBI Taxonomy" id="51655"/>
    <lineage>
        <taxon>Eukaryota</taxon>
        <taxon>Metazoa</taxon>
        <taxon>Ecdysozoa</taxon>
        <taxon>Arthropoda</taxon>
        <taxon>Hexapoda</taxon>
        <taxon>Insecta</taxon>
        <taxon>Pterygota</taxon>
        <taxon>Neoptera</taxon>
        <taxon>Endopterygota</taxon>
        <taxon>Lepidoptera</taxon>
        <taxon>Glossata</taxon>
        <taxon>Ditrysia</taxon>
        <taxon>Yponomeutoidea</taxon>
        <taxon>Plutellidae</taxon>
        <taxon>Plutella</taxon>
    </lineage>
</organism>
<dbReference type="EMBL" id="JAHIBW010000003">
    <property type="protein sequence ID" value="KAG7312108.1"/>
    <property type="molecule type" value="Genomic_DNA"/>
</dbReference>
<evidence type="ECO:0000256" key="5">
    <source>
        <dbReference type="ARBA" id="ARBA00023027"/>
    </source>
</evidence>
<dbReference type="PANTHER" id="PTHR11540:SF16">
    <property type="entry name" value="MALATE DEHYDROGENASE, MITOCHONDRIAL"/>
    <property type="match status" value="1"/>
</dbReference>
<dbReference type="InterPro" id="IPR015955">
    <property type="entry name" value="Lactate_DH/Glyco_Ohase_4_C"/>
</dbReference>
<evidence type="ECO:0000256" key="3">
    <source>
        <dbReference type="ARBA" id="ARBA00022532"/>
    </source>
</evidence>
<reference evidence="7 8" key="1">
    <citation type="submission" date="2021-06" db="EMBL/GenBank/DDBJ databases">
        <title>A haploid diamondback moth (Plutella xylostella L.) genome assembly resolves 31 chromosomes and identifies a diamide resistance mutation.</title>
        <authorList>
            <person name="Ward C.M."/>
            <person name="Perry K.D."/>
            <person name="Baker G."/>
            <person name="Powis K."/>
            <person name="Heckel D.G."/>
            <person name="Baxter S.W."/>
        </authorList>
    </citation>
    <scope>NUCLEOTIDE SEQUENCE [LARGE SCALE GENOMIC DNA]</scope>
    <source>
        <strain evidence="7 8">LV</strain>
        <tissue evidence="7">Single pupa</tissue>
    </source>
</reference>
<protein>
    <recommendedName>
        <fullName evidence="2">Malate dehydrogenase, mitochondrial</fullName>
        <ecNumber evidence="1">1.1.1.37</ecNumber>
    </recommendedName>
</protein>
<name>A0ABQ7R4B0_PLUXY</name>
<evidence type="ECO:0000256" key="2">
    <source>
        <dbReference type="ARBA" id="ARBA00016075"/>
    </source>
</evidence>
<evidence type="ECO:0000259" key="6">
    <source>
        <dbReference type="Pfam" id="PF00056"/>
    </source>
</evidence>
<sequence length="497" mass="55077">MLCYTNYLGKSSLWVPNCMRSMLLPHIIEGTKSRDVFIRYYAKKYSADDGCAKAIKDLPPKEDPEDPCPPCDKKKKEKGILHKIKLKVLEGGSNFGTPFRLLRCPPEKSAEEEKQIPLLPAPKKKSKPPCPEKECKPGVQVSILGADTAIGQYIAFLLKQCPAIKSLRLYEATDNSSSGSRELRRVVQDLQTIDTNCSVQGYSYACFQHLESCLQNTDIVLMLESGDMTPELAIEQRFLCQAPTVKRYADVIAAQCPSAFVIVCASPIDCMVPLVAETLKETNWYDPRKLLGSLAVPEMRASSIAARALSLEPKYIRVPCVGGTEGESLVPLFSKAVEYFDFSERNAQMLTDAVRASSRPTNPDCCARAADLSEAHAVAGLVLKVAHALLCNDISKVTGFVEADPSQVISPCRFRAVSVLLNSSGVFLKSEFPRMSSMEMDQLALALDKLTQNVEMTLSWYNGHLAHTHSKGQQGTRLSWFQVKHYDRLYNCMNTLT</sequence>
<gene>
    <name evidence="7" type="ORF">JYU34_001560</name>
</gene>
<feature type="domain" description="Lactate/malate dehydrogenase N-terminal" evidence="6">
    <location>
        <begin position="140"/>
        <end position="291"/>
    </location>
</feature>
<evidence type="ECO:0000313" key="7">
    <source>
        <dbReference type="EMBL" id="KAG7312108.1"/>
    </source>
</evidence>
<evidence type="ECO:0000313" key="8">
    <source>
        <dbReference type="Proteomes" id="UP000823941"/>
    </source>
</evidence>
<comment type="caution">
    <text evidence="7">The sequence shown here is derived from an EMBL/GenBank/DDBJ whole genome shotgun (WGS) entry which is preliminary data.</text>
</comment>
<dbReference type="SUPFAM" id="SSF51735">
    <property type="entry name" value="NAD(P)-binding Rossmann-fold domains"/>
    <property type="match status" value="1"/>
</dbReference>
<dbReference type="SUPFAM" id="SSF56327">
    <property type="entry name" value="LDH C-terminal domain-like"/>
    <property type="match status" value="1"/>
</dbReference>
<evidence type="ECO:0000256" key="4">
    <source>
        <dbReference type="ARBA" id="ARBA00023002"/>
    </source>
</evidence>
<dbReference type="InterPro" id="IPR001236">
    <property type="entry name" value="Lactate/malate_DH_N"/>
</dbReference>